<dbReference type="InterPro" id="IPR050340">
    <property type="entry name" value="Cytosolic_Fe-S_CAF"/>
</dbReference>
<dbReference type="Pfam" id="PF02906">
    <property type="entry name" value="Fe_hyd_lg_C"/>
    <property type="match status" value="1"/>
</dbReference>
<dbReference type="Gene3D" id="3.30.70.20">
    <property type="match status" value="1"/>
</dbReference>
<dbReference type="GO" id="GO:0051539">
    <property type="term" value="F:4 iron, 4 sulfur cluster binding"/>
    <property type="evidence" value="ECO:0007669"/>
    <property type="project" value="UniProtKB-KW"/>
</dbReference>
<dbReference type="VEuPathDB" id="MicrosporidiaDB:M970_050970"/>
<accession>M1JJ34</accession>
<dbReference type="VEuPathDB" id="MicrosporidiaDB:AEWQ_050970"/>
<evidence type="ECO:0000313" key="4">
    <source>
        <dbReference type="EMBL" id="AGE95409.1"/>
    </source>
</evidence>
<dbReference type="Gene3D" id="3.40.50.1780">
    <property type="match status" value="1"/>
</dbReference>
<organism evidence="4">
    <name type="scientific">Encephalitozoon cuniculi</name>
    <name type="common">Microsporidian parasite</name>
    <dbReference type="NCBI Taxonomy" id="6035"/>
    <lineage>
        <taxon>Eukaryota</taxon>
        <taxon>Fungi</taxon>
        <taxon>Fungi incertae sedis</taxon>
        <taxon>Microsporidia</taxon>
        <taxon>Unikaryonidae</taxon>
        <taxon>Encephalitozoon</taxon>
    </lineage>
</organism>
<gene>
    <name evidence="4" type="ORF">ECU05_0970</name>
</gene>
<feature type="domain" description="Iron hydrogenase large subunit C-terminal" evidence="3">
    <location>
        <begin position="81"/>
        <end position="313"/>
    </location>
</feature>
<evidence type="ECO:0000259" key="3">
    <source>
        <dbReference type="Pfam" id="PF02906"/>
    </source>
</evidence>
<sequence>MDALIRPPMSFFADLPKDNKKCIKIGSPLALSLSDCLACSGCVSADEAGALSEDLSFVLDLSPQTSFVLSPQSKINIFNLYREDGMEYREFEAVLSSFLRSKFNIHRIVDTSYLRSKIYEETYREYMATNHLIVSACPGVVTYIERTAPYLIGYLSRVKSPQQMAFSLVKGSRTVSVMPCQDKKLENGRDGVKFDFILTTRGFCKALDSLGFRRPARASGKSLCSMEEAETTQWNIGTSSGGYAEFILGKHCVVETREIRNGIKEHLLDDGRTISQITGLENSINYFKSSKTKGPRHKMTEIFLCKDGCIGGPGQERVNDVEMDIREYDRNGREQPRIFYSSPGLEEKRVFREVKAKRVDLRVDW</sequence>
<name>M1JJ34_ENCCN</name>
<dbReference type="VEuPathDB" id="MicrosporidiaDB:ECU05_0970"/>
<dbReference type="AlphaFoldDB" id="M1JJ34"/>
<keyword evidence="2" id="KW-0408">Iron</keyword>
<dbReference type="VEuPathDB" id="MicrosporidiaDB:AEWD_050970"/>
<dbReference type="Gene3D" id="3.40.950.10">
    <property type="entry name" value="Fe-only Hydrogenase (Larger Subunit), Chain L, domain 3"/>
    <property type="match status" value="1"/>
</dbReference>
<evidence type="ECO:0000256" key="2">
    <source>
        <dbReference type="ARBA" id="ARBA00022485"/>
    </source>
</evidence>
<proteinExistence type="inferred from homology"/>
<dbReference type="EMBL" id="KC513607">
    <property type="protein sequence ID" value="AGE95409.1"/>
    <property type="molecule type" value="Genomic_DNA"/>
</dbReference>
<dbReference type="PANTHER" id="PTHR11615">
    <property type="entry name" value="NITRATE, FORMATE, IRON DEHYDROGENASE"/>
    <property type="match status" value="1"/>
</dbReference>
<dbReference type="SUPFAM" id="SSF53920">
    <property type="entry name" value="Fe-only hydrogenase"/>
    <property type="match status" value="1"/>
</dbReference>
<reference evidence="4" key="1">
    <citation type="journal article" date="2013" name="Eukaryot. Cell">
        <title>Extremely Reduced Levels of Heterozygosity in the Vertebrate Pathogen Encephalitozoon cuniculi.</title>
        <authorList>
            <person name="Selman M."/>
            <person name="Sak B."/>
            <person name="Kvac M."/>
            <person name="Farinelli L."/>
            <person name="Weiss L.M."/>
            <person name="Corradi N."/>
        </authorList>
    </citation>
    <scope>NUCLEOTIDE SEQUENCE</scope>
</reference>
<keyword evidence="2" id="KW-0479">Metal-binding</keyword>
<dbReference type="InterPro" id="IPR004108">
    <property type="entry name" value="Fe_hydrogenase_lsu_C"/>
</dbReference>
<keyword evidence="2" id="KW-0411">Iron-sulfur</keyword>
<comment type="similarity">
    <text evidence="1">Belongs to the NARF family.</text>
</comment>
<evidence type="ECO:0000256" key="1">
    <source>
        <dbReference type="ARBA" id="ARBA00006596"/>
    </source>
</evidence>
<protein>
    <recommendedName>
        <fullName evidence="3">Iron hydrogenase large subunit C-terminal domain-containing protein</fullName>
    </recommendedName>
</protein>
<dbReference type="InterPro" id="IPR009016">
    <property type="entry name" value="Fe_hydrogenase"/>
</dbReference>
<keyword evidence="2" id="KW-0004">4Fe-4S</keyword>
<dbReference type="VEuPathDB" id="MicrosporidiaDB:AEWR_050970"/>